<protein>
    <submittedName>
        <fullName evidence="2">Uncharacterized protein</fullName>
    </submittedName>
</protein>
<keyword evidence="3" id="KW-1185">Reference proteome</keyword>
<feature type="compositionally biased region" description="Polar residues" evidence="1">
    <location>
        <begin position="1"/>
        <end position="20"/>
    </location>
</feature>
<evidence type="ECO:0000313" key="3">
    <source>
        <dbReference type="Proteomes" id="UP000250235"/>
    </source>
</evidence>
<reference evidence="2 3" key="1">
    <citation type="journal article" date="2015" name="Proc. Natl. Acad. Sci. U.S.A.">
        <title>The resurrection genome of Boea hygrometrica: A blueprint for survival of dehydration.</title>
        <authorList>
            <person name="Xiao L."/>
            <person name="Yang G."/>
            <person name="Zhang L."/>
            <person name="Yang X."/>
            <person name="Zhao S."/>
            <person name="Ji Z."/>
            <person name="Zhou Q."/>
            <person name="Hu M."/>
            <person name="Wang Y."/>
            <person name="Chen M."/>
            <person name="Xu Y."/>
            <person name="Jin H."/>
            <person name="Xiao X."/>
            <person name="Hu G."/>
            <person name="Bao F."/>
            <person name="Hu Y."/>
            <person name="Wan P."/>
            <person name="Li L."/>
            <person name="Deng X."/>
            <person name="Kuang T."/>
            <person name="Xiang C."/>
            <person name="Zhu J.K."/>
            <person name="Oliver M.J."/>
            <person name="He Y."/>
        </authorList>
    </citation>
    <scope>NUCLEOTIDE SEQUENCE [LARGE SCALE GENOMIC DNA]</scope>
    <source>
        <strain evidence="3">cv. XS01</strain>
    </source>
</reference>
<feature type="region of interest" description="Disordered" evidence="1">
    <location>
        <begin position="1"/>
        <end position="26"/>
    </location>
</feature>
<evidence type="ECO:0000313" key="2">
    <source>
        <dbReference type="EMBL" id="KZV27134.1"/>
    </source>
</evidence>
<gene>
    <name evidence="2" type="ORF">F511_12672</name>
</gene>
<dbReference type="EMBL" id="KV010663">
    <property type="protein sequence ID" value="KZV27134.1"/>
    <property type="molecule type" value="Genomic_DNA"/>
</dbReference>
<sequence length="80" mass="8297">MSNSVTTSHSLNTSFQNSKMVSMERSGRNEFSATILAPNNDDAVEAERVLPYLIHLSGVGYHGYSAGRGVDPAGGAPGGG</sequence>
<name>A0A2Z7AZ13_9LAMI</name>
<proteinExistence type="predicted"/>
<evidence type="ECO:0000256" key="1">
    <source>
        <dbReference type="SAM" id="MobiDB-lite"/>
    </source>
</evidence>
<dbReference type="AlphaFoldDB" id="A0A2Z7AZ13"/>
<organism evidence="2 3">
    <name type="scientific">Dorcoceras hygrometricum</name>
    <dbReference type="NCBI Taxonomy" id="472368"/>
    <lineage>
        <taxon>Eukaryota</taxon>
        <taxon>Viridiplantae</taxon>
        <taxon>Streptophyta</taxon>
        <taxon>Embryophyta</taxon>
        <taxon>Tracheophyta</taxon>
        <taxon>Spermatophyta</taxon>
        <taxon>Magnoliopsida</taxon>
        <taxon>eudicotyledons</taxon>
        <taxon>Gunneridae</taxon>
        <taxon>Pentapetalae</taxon>
        <taxon>asterids</taxon>
        <taxon>lamiids</taxon>
        <taxon>Lamiales</taxon>
        <taxon>Gesneriaceae</taxon>
        <taxon>Didymocarpoideae</taxon>
        <taxon>Trichosporeae</taxon>
        <taxon>Loxocarpinae</taxon>
        <taxon>Dorcoceras</taxon>
    </lineage>
</organism>
<dbReference type="Proteomes" id="UP000250235">
    <property type="component" value="Unassembled WGS sequence"/>
</dbReference>
<accession>A0A2Z7AZ13</accession>